<dbReference type="Gene3D" id="3.90.1150.10">
    <property type="entry name" value="Aspartate Aminotransferase, domain 1"/>
    <property type="match status" value="1"/>
</dbReference>
<dbReference type="NCBIfam" id="TIGR01979">
    <property type="entry name" value="sufS"/>
    <property type="match status" value="1"/>
</dbReference>
<evidence type="ECO:0000313" key="10">
    <source>
        <dbReference type="EMBL" id="OUQ32500.1"/>
    </source>
</evidence>
<comment type="similarity">
    <text evidence="2 8">Belongs to the class-V pyridoxal-phosphate-dependent aminotransferase family. Csd subfamily.</text>
</comment>
<comment type="function">
    <text evidence="8">Catalyzes the removal of elemental sulfur and selenium atoms from L-cysteine, L-cystine, L-selenocysteine, and L-selenocystine to produce L-alanine.</text>
</comment>
<dbReference type="InterPro" id="IPR010970">
    <property type="entry name" value="Cys_dSase_SufS"/>
</dbReference>
<dbReference type="InterPro" id="IPR015422">
    <property type="entry name" value="PyrdxlP-dep_Trfase_small"/>
</dbReference>
<dbReference type="GO" id="GO:0031071">
    <property type="term" value="F:cysteine desulfurase activity"/>
    <property type="evidence" value="ECO:0007669"/>
    <property type="project" value="UniProtKB-UniRule"/>
</dbReference>
<dbReference type="InterPro" id="IPR000192">
    <property type="entry name" value="Aminotrans_V_dom"/>
</dbReference>
<evidence type="ECO:0000256" key="8">
    <source>
        <dbReference type="RuleBase" id="RU004506"/>
    </source>
</evidence>
<reference evidence="10 11" key="1">
    <citation type="journal article" date="2018" name="BMC Genomics">
        <title>Whole genome sequencing and function prediction of 133 gut anaerobes isolated from chicken caecum in pure cultures.</title>
        <authorList>
            <person name="Medvecky M."/>
            <person name="Cejkova D."/>
            <person name="Polansky O."/>
            <person name="Karasova D."/>
            <person name="Kubasova T."/>
            <person name="Cizek A."/>
            <person name="Rychlik I."/>
        </authorList>
    </citation>
    <scope>NUCLEOTIDE SEQUENCE [LARGE SCALE GENOMIC DNA]</scope>
    <source>
        <strain evidence="10 11">An13</strain>
    </source>
</reference>
<dbReference type="Pfam" id="PF00266">
    <property type="entry name" value="Aminotran_5"/>
    <property type="match status" value="1"/>
</dbReference>
<evidence type="ECO:0000256" key="3">
    <source>
        <dbReference type="ARBA" id="ARBA00012239"/>
    </source>
</evidence>
<sequence>MFDVNQIRKDFPMLNGKKMQGHPLIYLDNGATTLKPQVVIESVCDYLTNYSGNAHRGDYDLSHEVDEHYEQSREIVRQFINAKRKEEIVFTSGSTDSLNMIAYGYGLTHLKANDEILITVAEHASNTLPWFDVARLTGATVHYINLDETGRLTLENVQKAVTEKTKIIAVAEVTNVLGYQAPMKDICQFAHERGIVVVVDGAQSVPHQVTDVQDTDIDFLAFSGHKMCGPTGIGVMYGKYDLLKDMKPTRLGGGANSRYNSCGVVTLKDPPYRFEAGTPHIEGAIGLATAMQYLMKIGMNDIHEYEQELRQYCIQKMLQLDNVQVYNPHSMGAIAFNIKGVFSQDAASLFNSYGIAIRAGQHCAKILDEFLKVSTTLRASFYFYNTKEEIDAFIEVCKKGDDFLDAFFK</sequence>
<protein>
    <recommendedName>
        <fullName evidence="3 8">Cysteine desulfurase</fullName>
        <ecNumber evidence="3 8">2.8.1.7</ecNumber>
    </recommendedName>
</protein>
<evidence type="ECO:0000256" key="5">
    <source>
        <dbReference type="ARBA" id="ARBA00022898"/>
    </source>
</evidence>
<dbReference type="GO" id="GO:0030170">
    <property type="term" value="F:pyridoxal phosphate binding"/>
    <property type="evidence" value="ECO:0007669"/>
    <property type="project" value="UniProtKB-UniRule"/>
</dbReference>
<organism evidence="10 11">
    <name type="scientific">Massilimicrobiota timonensis</name>
    <dbReference type="NCBI Taxonomy" id="1776392"/>
    <lineage>
        <taxon>Bacteria</taxon>
        <taxon>Bacillati</taxon>
        <taxon>Bacillota</taxon>
        <taxon>Erysipelotrichia</taxon>
        <taxon>Erysipelotrichales</taxon>
        <taxon>Erysipelotrichaceae</taxon>
        <taxon>Massilimicrobiota</taxon>
    </lineage>
</organism>
<evidence type="ECO:0000256" key="6">
    <source>
        <dbReference type="ARBA" id="ARBA00050776"/>
    </source>
</evidence>
<evidence type="ECO:0000256" key="2">
    <source>
        <dbReference type="ARBA" id="ARBA00010447"/>
    </source>
</evidence>
<evidence type="ECO:0000313" key="11">
    <source>
        <dbReference type="Proteomes" id="UP000195305"/>
    </source>
</evidence>
<accession>A0A1Y4SSW1</accession>
<name>A0A1Y4SSW1_9FIRM</name>
<evidence type="ECO:0000256" key="7">
    <source>
        <dbReference type="RuleBase" id="RU004504"/>
    </source>
</evidence>
<dbReference type="PROSITE" id="PS00595">
    <property type="entry name" value="AA_TRANSFER_CLASS_5"/>
    <property type="match status" value="1"/>
</dbReference>
<dbReference type="Gene3D" id="3.40.640.10">
    <property type="entry name" value="Type I PLP-dependent aspartate aminotransferase-like (Major domain)"/>
    <property type="match status" value="1"/>
</dbReference>
<gene>
    <name evidence="10" type="ORF">B5E75_12210</name>
</gene>
<dbReference type="AlphaFoldDB" id="A0A1Y4SSW1"/>
<dbReference type="PANTHER" id="PTHR43586:SF8">
    <property type="entry name" value="CYSTEINE DESULFURASE 1, CHLOROPLASTIC"/>
    <property type="match status" value="1"/>
</dbReference>
<evidence type="ECO:0000256" key="4">
    <source>
        <dbReference type="ARBA" id="ARBA00022679"/>
    </source>
</evidence>
<keyword evidence="4 8" id="KW-0808">Transferase</keyword>
<evidence type="ECO:0000259" key="9">
    <source>
        <dbReference type="Pfam" id="PF00266"/>
    </source>
</evidence>
<feature type="domain" description="Aminotransferase class V" evidence="9">
    <location>
        <begin position="25"/>
        <end position="393"/>
    </location>
</feature>
<dbReference type="GO" id="GO:0006534">
    <property type="term" value="P:cysteine metabolic process"/>
    <property type="evidence" value="ECO:0007669"/>
    <property type="project" value="UniProtKB-UniRule"/>
</dbReference>
<dbReference type="PANTHER" id="PTHR43586">
    <property type="entry name" value="CYSTEINE DESULFURASE"/>
    <property type="match status" value="1"/>
</dbReference>
<dbReference type="RefSeq" id="WP_087359608.1">
    <property type="nucleotide sequence ID" value="NZ_NFLJ01000042.1"/>
</dbReference>
<keyword evidence="11" id="KW-1185">Reference proteome</keyword>
<comment type="cofactor">
    <cofactor evidence="1 7">
        <name>pyridoxal 5'-phosphate</name>
        <dbReference type="ChEBI" id="CHEBI:597326"/>
    </cofactor>
</comment>
<comment type="caution">
    <text evidence="10">The sequence shown here is derived from an EMBL/GenBank/DDBJ whole genome shotgun (WGS) entry which is preliminary data.</text>
</comment>
<dbReference type="Proteomes" id="UP000195305">
    <property type="component" value="Unassembled WGS sequence"/>
</dbReference>
<dbReference type="SUPFAM" id="SSF53383">
    <property type="entry name" value="PLP-dependent transferases"/>
    <property type="match status" value="1"/>
</dbReference>
<proteinExistence type="inferred from homology"/>
<dbReference type="OrthoDB" id="9804366at2"/>
<dbReference type="CDD" id="cd06453">
    <property type="entry name" value="SufS_like"/>
    <property type="match status" value="1"/>
</dbReference>
<dbReference type="EC" id="2.8.1.7" evidence="3 8"/>
<dbReference type="EMBL" id="NFLJ01000042">
    <property type="protein sequence ID" value="OUQ32500.1"/>
    <property type="molecule type" value="Genomic_DNA"/>
</dbReference>
<keyword evidence="5 8" id="KW-0663">Pyridoxal phosphate</keyword>
<dbReference type="InterPro" id="IPR020578">
    <property type="entry name" value="Aminotrans_V_PyrdxlP_BS"/>
</dbReference>
<evidence type="ECO:0000256" key="1">
    <source>
        <dbReference type="ARBA" id="ARBA00001933"/>
    </source>
</evidence>
<dbReference type="InterPro" id="IPR015424">
    <property type="entry name" value="PyrdxlP-dep_Trfase"/>
</dbReference>
<comment type="catalytic activity">
    <reaction evidence="6 8">
        <text>(sulfur carrier)-H + L-cysteine = (sulfur carrier)-SH + L-alanine</text>
        <dbReference type="Rhea" id="RHEA:43892"/>
        <dbReference type="Rhea" id="RHEA-COMP:14737"/>
        <dbReference type="Rhea" id="RHEA-COMP:14739"/>
        <dbReference type="ChEBI" id="CHEBI:29917"/>
        <dbReference type="ChEBI" id="CHEBI:35235"/>
        <dbReference type="ChEBI" id="CHEBI:57972"/>
        <dbReference type="ChEBI" id="CHEBI:64428"/>
        <dbReference type="EC" id="2.8.1.7"/>
    </reaction>
</comment>
<dbReference type="InterPro" id="IPR015421">
    <property type="entry name" value="PyrdxlP-dep_Trfase_major"/>
</dbReference>